<feature type="transmembrane region" description="Helical" evidence="1">
    <location>
        <begin position="357"/>
        <end position="375"/>
    </location>
</feature>
<feature type="transmembrane region" description="Helical" evidence="1">
    <location>
        <begin position="12"/>
        <end position="28"/>
    </location>
</feature>
<feature type="transmembrane region" description="Helical" evidence="1">
    <location>
        <begin position="34"/>
        <end position="50"/>
    </location>
</feature>
<keyword evidence="1" id="KW-0472">Membrane</keyword>
<feature type="transmembrane region" description="Helical" evidence="1">
    <location>
        <begin position="308"/>
        <end position="337"/>
    </location>
</feature>
<evidence type="ECO:0000256" key="1">
    <source>
        <dbReference type="SAM" id="Phobius"/>
    </source>
</evidence>
<dbReference type="EMBL" id="UINC01052462">
    <property type="protein sequence ID" value="SVB67819.1"/>
    <property type="molecule type" value="Genomic_DNA"/>
</dbReference>
<dbReference type="AlphaFoldDB" id="A0A382FYX6"/>
<protein>
    <recommendedName>
        <fullName evidence="3">DUF2079 domain-containing protein</fullName>
    </recommendedName>
</protein>
<feature type="non-terminal residue" evidence="2">
    <location>
        <position position="466"/>
    </location>
</feature>
<name>A0A382FYX6_9ZZZZ</name>
<reference evidence="2" key="1">
    <citation type="submission" date="2018-05" db="EMBL/GenBank/DDBJ databases">
        <authorList>
            <person name="Lanie J.A."/>
            <person name="Ng W.-L."/>
            <person name="Kazmierczak K.M."/>
            <person name="Andrzejewski T.M."/>
            <person name="Davidsen T.M."/>
            <person name="Wayne K.J."/>
            <person name="Tettelin H."/>
            <person name="Glass J.I."/>
            <person name="Rusch D."/>
            <person name="Podicherti R."/>
            <person name="Tsui H.-C.T."/>
            <person name="Winkler M.E."/>
        </authorList>
    </citation>
    <scope>NUCLEOTIDE SEQUENCE</scope>
</reference>
<feature type="transmembrane region" description="Helical" evidence="1">
    <location>
        <begin position="232"/>
        <end position="258"/>
    </location>
</feature>
<feature type="transmembrane region" description="Helical" evidence="1">
    <location>
        <begin position="71"/>
        <end position="92"/>
    </location>
</feature>
<evidence type="ECO:0008006" key="3">
    <source>
        <dbReference type="Google" id="ProtNLM"/>
    </source>
</evidence>
<accession>A0A382FYX6</accession>
<evidence type="ECO:0000313" key="2">
    <source>
        <dbReference type="EMBL" id="SVB67819.1"/>
    </source>
</evidence>
<feature type="transmembrane region" description="Helical" evidence="1">
    <location>
        <begin position="140"/>
        <end position="165"/>
    </location>
</feature>
<organism evidence="2">
    <name type="scientific">marine metagenome</name>
    <dbReference type="NCBI Taxonomy" id="408172"/>
    <lineage>
        <taxon>unclassified sequences</taxon>
        <taxon>metagenomes</taxon>
        <taxon>ecological metagenomes</taxon>
    </lineage>
</organism>
<gene>
    <name evidence="2" type="ORF">METZ01_LOCUS220673</name>
</gene>
<keyword evidence="1" id="KW-1133">Transmembrane helix</keyword>
<dbReference type="InterPro" id="IPR018650">
    <property type="entry name" value="STSV1_Orf64"/>
</dbReference>
<sequence length="466" mass="53428">MKLSVSSVIPQNPVFLWLWITLLVWWSGLAGRDLFLVPALIFVGIYTYQIRNKQPSIITTKWTNSSYAKRWLISLFLVHVVLNLAITILKYYSFRWNVWDVGSYSNMLYNISQGRFYSSYLGTHNWGDHFSPSMSPLALFYLWVPSTHWVTLAKTVAYLSVPLLIHKICKESFQNKEQAWSVTVILGAAWMLFYAPALNSLYYEFQPSALAPPFILYAFLCFQRKLWLRFWFTMIVILGFKENLGAVWIGFGCFMVLATPNKKMGFFLISGGIISIYLIMFHVMPYFRNFEESWSMPVGPFQDIPGKLIYLFKILIPLGFLPLIFWRFGIIAGPAIGVNLLSSGPKMYSTSYHYDDIPSTLLMVAMVLIVSSGSLKLRFWEEKKAGQWLLAGWIVCVLGMLPSSPMRELYASIPDKLHRVIRKELIEFDQFSKGEPIAVQTSLGPQFNRTNILAITQDSNGNCAPM</sequence>
<keyword evidence="1" id="KW-0812">Transmembrane</keyword>
<feature type="transmembrane region" description="Helical" evidence="1">
    <location>
        <begin position="264"/>
        <end position="287"/>
    </location>
</feature>
<feature type="transmembrane region" description="Helical" evidence="1">
    <location>
        <begin position="177"/>
        <end position="195"/>
    </location>
</feature>
<dbReference type="Pfam" id="PF09852">
    <property type="entry name" value="DUF2079"/>
    <property type="match status" value="1"/>
</dbReference>
<proteinExistence type="predicted"/>
<feature type="transmembrane region" description="Helical" evidence="1">
    <location>
        <begin position="201"/>
        <end position="220"/>
    </location>
</feature>